<evidence type="ECO:0008006" key="3">
    <source>
        <dbReference type="Google" id="ProtNLM"/>
    </source>
</evidence>
<comment type="caution">
    <text evidence="1">The sequence shown here is derived from an EMBL/GenBank/DDBJ whole genome shotgun (WGS) entry which is preliminary data.</text>
</comment>
<keyword evidence="2" id="KW-1185">Reference proteome</keyword>
<proteinExistence type="predicted"/>
<name>A0AAV5U645_9BILA</name>
<reference evidence="1" key="1">
    <citation type="submission" date="2023-10" db="EMBL/GenBank/DDBJ databases">
        <title>Genome assembly of Pristionchus species.</title>
        <authorList>
            <person name="Yoshida K."/>
            <person name="Sommer R.J."/>
        </authorList>
    </citation>
    <scope>NUCLEOTIDE SEQUENCE</scope>
    <source>
        <strain evidence="1">RS0144</strain>
    </source>
</reference>
<dbReference type="AlphaFoldDB" id="A0AAV5U645"/>
<gene>
    <name evidence="1" type="ORF">PENTCL1PPCAC_24292</name>
</gene>
<accession>A0AAV5U645</accession>
<dbReference type="Proteomes" id="UP001432027">
    <property type="component" value="Unassembled WGS sequence"/>
</dbReference>
<feature type="non-terminal residue" evidence="1">
    <location>
        <position position="1"/>
    </location>
</feature>
<organism evidence="1 2">
    <name type="scientific">Pristionchus entomophagus</name>
    <dbReference type="NCBI Taxonomy" id="358040"/>
    <lineage>
        <taxon>Eukaryota</taxon>
        <taxon>Metazoa</taxon>
        <taxon>Ecdysozoa</taxon>
        <taxon>Nematoda</taxon>
        <taxon>Chromadorea</taxon>
        <taxon>Rhabditida</taxon>
        <taxon>Rhabditina</taxon>
        <taxon>Diplogasteromorpha</taxon>
        <taxon>Diplogasteroidea</taxon>
        <taxon>Neodiplogasteridae</taxon>
        <taxon>Pristionchus</taxon>
    </lineage>
</organism>
<dbReference type="EMBL" id="BTSX01000005">
    <property type="protein sequence ID" value="GMT02118.1"/>
    <property type="molecule type" value="Genomic_DNA"/>
</dbReference>
<evidence type="ECO:0000313" key="2">
    <source>
        <dbReference type="Proteomes" id="UP001432027"/>
    </source>
</evidence>
<protein>
    <recommendedName>
        <fullName evidence="3">Endosome-associated-trafficking regulator 1</fullName>
    </recommendedName>
</protein>
<evidence type="ECO:0000313" key="1">
    <source>
        <dbReference type="EMBL" id="GMT02118.1"/>
    </source>
</evidence>
<sequence>SELRMAKLMEERMQVEMKNMSDSFEARMEEKMNEEKERAAALISAAVNNAVASMEKRIEDETTALRLQLAKSVVRSDKVEKNMLRVSSILKESMADAFERIDRMMEVDDENLPHSPDSV</sequence>